<sequence length="60" mass="6406">MIPFSLPAPICSISWSSIQVVVLVVIVVVVVAAYDTPPPSRAGSRSEDPKCVTFLQTVFS</sequence>
<dbReference type="GeneID" id="38135991"/>
<feature type="transmembrane region" description="Helical" evidence="1">
    <location>
        <begin position="12"/>
        <end position="34"/>
    </location>
</feature>
<dbReference type="RefSeq" id="XP_026622446.1">
    <property type="nucleotide sequence ID" value="XM_026767635.1"/>
</dbReference>
<accession>A0A3F3PRA1</accession>
<name>A0A3F3PRA1_9EURO</name>
<evidence type="ECO:0000313" key="3">
    <source>
        <dbReference type="Proteomes" id="UP000253729"/>
    </source>
</evidence>
<evidence type="ECO:0000256" key="1">
    <source>
        <dbReference type="SAM" id="Phobius"/>
    </source>
</evidence>
<dbReference type="AlphaFoldDB" id="A0A3F3PRA1"/>
<keyword evidence="1" id="KW-0812">Transmembrane</keyword>
<proteinExistence type="predicted"/>
<keyword evidence="3" id="KW-1185">Reference proteome</keyword>
<dbReference type="EMBL" id="KZ852068">
    <property type="protein sequence ID" value="RDH29424.1"/>
    <property type="molecule type" value="Genomic_DNA"/>
</dbReference>
<evidence type="ECO:0000313" key="2">
    <source>
        <dbReference type="EMBL" id="RDH29424.1"/>
    </source>
</evidence>
<dbReference type="Proteomes" id="UP000253729">
    <property type="component" value="Unassembled WGS sequence"/>
</dbReference>
<keyword evidence="1" id="KW-0472">Membrane</keyword>
<gene>
    <name evidence="2" type="ORF">BDQ94DRAFT_150741</name>
</gene>
<reference evidence="2 3" key="1">
    <citation type="submission" date="2018-07" db="EMBL/GenBank/DDBJ databases">
        <title>The genomes of Aspergillus section Nigri reveals drivers in fungal speciation.</title>
        <authorList>
            <consortium name="DOE Joint Genome Institute"/>
            <person name="Vesth T.C."/>
            <person name="Nybo J."/>
            <person name="Theobald S."/>
            <person name="Brandl J."/>
            <person name="Frisvad J.C."/>
            <person name="Nielsen K.F."/>
            <person name="Lyhne E.K."/>
            <person name="Kogle M.E."/>
            <person name="Kuo A."/>
            <person name="Riley R."/>
            <person name="Clum A."/>
            <person name="Nolan M."/>
            <person name="Lipzen A."/>
            <person name="Salamov A."/>
            <person name="Henrissat B."/>
            <person name="Wiebenga A."/>
            <person name="De vries R.P."/>
            <person name="Grigoriev I.V."/>
            <person name="Mortensen U.H."/>
            <person name="Andersen M.R."/>
            <person name="Baker S.E."/>
        </authorList>
    </citation>
    <scope>NUCLEOTIDE SEQUENCE [LARGE SCALE GENOMIC DNA]</scope>
    <source>
        <strain evidence="2 3">CBS 139.54b</strain>
    </source>
</reference>
<organism evidence="2 3">
    <name type="scientific">Aspergillus welwitschiae</name>
    <dbReference type="NCBI Taxonomy" id="1341132"/>
    <lineage>
        <taxon>Eukaryota</taxon>
        <taxon>Fungi</taxon>
        <taxon>Dikarya</taxon>
        <taxon>Ascomycota</taxon>
        <taxon>Pezizomycotina</taxon>
        <taxon>Eurotiomycetes</taxon>
        <taxon>Eurotiomycetidae</taxon>
        <taxon>Eurotiales</taxon>
        <taxon>Aspergillaceae</taxon>
        <taxon>Aspergillus</taxon>
        <taxon>Aspergillus subgen. Circumdati</taxon>
    </lineage>
</organism>
<protein>
    <submittedName>
        <fullName evidence="2">Uncharacterized protein</fullName>
    </submittedName>
</protein>
<keyword evidence="1" id="KW-1133">Transmembrane helix</keyword>